<feature type="compositionally biased region" description="Low complexity" evidence="1">
    <location>
        <begin position="50"/>
        <end position="76"/>
    </location>
</feature>
<sequence>MKNIIRTLLFTVLCLAIFKGISTEQWSSSITVVIVSGVLLLVTFISGKASRGSSTYTSSDSSIYSSNNSHSNNDCGGDSGGCD</sequence>
<organism evidence="4 5">
    <name type="scientific">Pseudoalteromonas carrageenovora IAM 12662</name>
    <dbReference type="NCBI Taxonomy" id="1314868"/>
    <lineage>
        <taxon>Bacteria</taxon>
        <taxon>Pseudomonadati</taxon>
        <taxon>Pseudomonadota</taxon>
        <taxon>Gammaproteobacteria</taxon>
        <taxon>Alteromonadales</taxon>
        <taxon>Pseudoalteromonadaceae</taxon>
        <taxon>Pseudoalteromonas</taxon>
    </lineage>
</organism>
<dbReference type="RefSeq" id="WP_058549910.1">
    <property type="nucleotide sequence ID" value="NZ_AQGW01000025.1"/>
</dbReference>
<reference evidence="4 5" key="2">
    <citation type="submission" date="2017-11" db="EMBL/GenBank/DDBJ databases">
        <authorList>
            <person name="Han C.G."/>
        </authorList>
    </citation>
    <scope>NUCLEOTIDE SEQUENCE [LARGE SCALE GENOMIC DNA]</scope>
    <source>
        <strain evidence="5">ATCC 43555</strain>
        <strain evidence="4">ATCC43555</strain>
    </source>
</reference>
<protein>
    <submittedName>
        <fullName evidence="4">Uncharacterized protein</fullName>
    </submittedName>
</protein>
<keyword evidence="2" id="KW-1133">Transmembrane helix</keyword>
<dbReference type="GeneID" id="93665596"/>
<evidence type="ECO:0000313" key="4">
    <source>
        <dbReference type="EMBL" id="SOU42889.1"/>
    </source>
</evidence>
<accession>A0A2K4XEY6</accession>
<evidence type="ECO:0000313" key="3">
    <source>
        <dbReference type="EMBL" id="MBE0384505.1"/>
    </source>
</evidence>
<gene>
    <name evidence="4" type="ORF">PCAR9_B0417</name>
    <name evidence="3" type="ORF">PCARR_b0492</name>
</gene>
<feature type="region of interest" description="Disordered" evidence="1">
    <location>
        <begin position="50"/>
        <end position="83"/>
    </location>
</feature>
<keyword evidence="2" id="KW-0812">Transmembrane</keyword>
<evidence type="ECO:0000256" key="1">
    <source>
        <dbReference type="SAM" id="MobiDB-lite"/>
    </source>
</evidence>
<feature type="transmembrane region" description="Helical" evidence="2">
    <location>
        <begin position="30"/>
        <end position="47"/>
    </location>
</feature>
<evidence type="ECO:0000313" key="6">
    <source>
        <dbReference type="Proteomes" id="UP000615003"/>
    </source>
</evidence>
<proteinExistence type="predicted"/>
<evidence type="ECO:0000256" key="2">
    <source>
        <dbReference type="SAM" id="Phobius"/>
    </source>
</evidence>
<evidence type="ECO:0000313" key="5">
    <source>
        <dbReference type="Proteomes" id="UP000238288"/>
    </source>
</evidence>
<name>A0A2K4XEY6_PSEVC</name>
<dbReference type="AlphaFoldDB" id="A0A2K4XEY6"/>
<keyword evidence="2" id="KW-0472">Membrane</keyword>
<dbReference type="EMBL" id="AQGW01000025">
    <property type="protein sequence ID" value="MBE0384505.1"/>
    <property type="molecule type" value="Genomic_DNA"/>
</dbReference>
<dbReference type="EMBL" id="LT965929">
    <property type="protein sequence ID" value="SOU42889.1"/>
    <property type="molecule type" value="Genomic_DNA"/>
</dbReference>
<dbReference type="Proteomes" id="UP000238288">
    <property type="component" value="Chromosome PCAR9b"/>
</dbReference>
<dbReference type="Proteomes" id="UP000615003">
    <property type="component" value="Unassembled WGS sequence"/>
</dbReference>
<keyword evidence="6" id="KW-1185">Reference proteome</keyword>
<reference evidence="3 6" key="1">
    <citation type="submission" date="2015-06" db="EMBL/GenBank/DDBJ databases">
        <title>Genome sequence of Pseudoalteromonas carrageenovora.</title>
        <authorList>
            <person name="Xie B.-B."/>
            <person name="Rong J.-C."/>
            <person name="Qin Q.-L."/>
            <person name="Zhang Y.-Z."/>
        </authorList>
    </citation>
    <scope>NUCLEOTIDE SEQUENCE [LARGE SCALE GENOMIC DNA]</scope>
    <source>
        <strain evidence="3 6">IAM 12662</strain>
    </source>
</reference>